<feature type="non-terminal residue" evidence="2">
    <location>
        <position position="127"/>
    </location>
</feature>
<proteinExistence type="predicted"/>
<dbReference type="AlphaFoldDB" id="A0A0B7C186"/>
<feature type="non-terminal residue" evidence="2">
    <location>
        <position position="1"/>
    </location>
</feature>
<feature type="region of interest" description="Disordered" evidence="1">
    <location>
        <begin position="18"/>
        <end position="127"/>
    </location>
</feature>
<feature type="compositionally biased region" description="Basic and acidic residues" evidence="1">
    <location>
        <begin position="72"/>
        <end position="94"/>
    </location>
</feature>
<feature type="compositionally biased region" description="Basic and acidic residues" evidence="1">
    <location>
        <begin position="44"/>
        <end position="63"/>
    </location>
</feature>
<protein>
    <submittedName>
        <fullName evidence="2">Uncharacterized protein</fullName>
    </submittedName>
</protein>
<organism evidence="2">
    <name type="scientific">Arion vulgaris</name>
    <dbReference type="NCBI Taxonomy" id="1028688"/>
    <lineage>
        <taxon>Eukaryota</taxon>
        <taxon>Metazoa</taxon>
        <taxon>Spiralia</taxon>
        <taxon>Lophotrochozoa</taxon>
        <taxon>Mollusca</taxon>
        <taxon>Gastropoda</taxon>
        <taxon>Heterobranchia</taxon>
        <taxon>Euthyneura</taxon>
        <taxon>Panpulmonata</taxon>
        <taxon>Eupulmonata</taxon>
        <taxon>Stylommatophora</taxon>
        <taxon>Helicina</taxon>
        <taxon>Arionoidea</taxon>
        <taxon>Arionidae</taxon>
        <taxon>Arion</taxon>
    </lineage>
</organism>
<sequence>SPQDSKHKVNKIAAFFGKYKSKRSSSEGEIVYPHTAGVKKTHSTRSDKPKKKFSEASNQERDSGSYSDEENEKDKSVTRKSTKAKEFKERDKPITRQRPLSRRVQIASQERIQDAPKVPSTSRKKSG</sequence>
<evidence type="ECO:0000313" key="2">
    <source>
        <dbReference type="EMBL" id="CEK98210.1"/>
    </source>
</evidence>
<reference evidence="2" key="1">
    <citation type="submission" date="2014-12" db="EMBL/GenBank/DDBJ databases">
        <title>Insight into the proteome of Arion vulgaris.</title>
        <authorList>
            <person name="Aradska J."/>
            <person name="Bulat T."/>
            <person name="Smidak R."/>
            <person name="Sarate P."/>
            <person name="Gangsoo J."/>
            <person name="Sialana F."/>
            <person name="Bilban M."/>
            <person name="Lubec G."/>
        </authorList>
    </citation>
    <scope>NUCLEOTIDE SEQUENCE</scope>
    <source>
        <tissue evidence="2">Skin</tissue>
    </source>
</reference>
<accession>A0A0B7C186</accession>
<dbReference type="EMBL" id="HACG01051339">
    <property type="protein sequence ID" value="CEK98210.1"/>
    <property type="molecule type" value="Transcribed_RNA"/>
</dbReference>
<name>A0A0B7C186_9EUPU</name>
<evidence type="ECO:0000256" key="1">
    <source>
        <dbReference type="SAM" id="MobiDB-lite"/>
    </source>
</evidence>
<gene>
    <name evidence="2" type="primary">ORF218103</name>
</gene>